<organism evidence="1 2">
    <name type="scientific">Dyadobacter beijingensis</name>
    <dbReference type="NCBI Taxonomy" id="365489"/>
    <lineage>
        <taxon>Bacteria</taxon>
        <taxon>Pseudomonadati</taxon>
        <taxon>Bacteroidota</taxon>
        <taxon>Cytophagia</taxon>
        <taxon>Cytophagales</taxon>
        <taxon>Spirosomataceae</taxon>
        <taxon>Dyadobacter</taxon>
    </lineage>
</organism>
<proteinExistence type="predicted"/>
<gene>
    <name evidence="1" type="ORF">GCM10010967_56560</name>
</gene>
<sequence length="524" mass="55653">MKPQSNGVRLTAIIFVTLLLNLPIISFAQTGAGSVTVDNSLRTSSVGETTYEYSETLYLGPNAVWNISGTHIIYSKYIWIAPTALIGNNGAGSIVFANPDENPFYPDMTGPTTIDGNNGNPIGAIVKHRNPNNIILGDIQDPGYGTVNPPGPLAAGVHFQNDFIFEVDGGDILLNGHDLTTSGLGQLLGFGPNRMVSTGNSTAGHLIRLNSATTSTTYFPVGIAEGDYTPAYVKGANDYHVSVTDYLSSGLPISVPQEGMDRAWHIYGGDASGIGLQHNSPATDGSMYVDASAFITRYQGGSTWTTGSSEQIAAGLHYNEGTTASAIPSAATADGAWLTKTSEAETPMPVTLAGFQAGREGSAVLLNWVTASERHNQQFEIERSGNGKSWSRLGLVLAASPNGNSDTRLTYHFLDAQPLNGLNYYRLKQIDLDGTYAYSQIRAVQMDGAVALKVYPNPAASEIRLMGLKGNASVCVFDSRGRQVLRLGNVREGESVNVGQLVAGGYHILVTEQSGAASYLRFVK</sequence>
<evidence type="ECO:0000313" key="1">
    <source>
        <dbReference type="EMBL" id="GGN13120.1"/>
    </source>
</evidence>
<evidence type="ECO:0008006" key="3">
    <source>
        <dbReference type="Google" id="ProtNLM"/>
    </source>
</evidence>
<name>A0ABQ2IIP7_9BACT</name>
<protein>
    <recommendedName>
        <fullName evidence="3">Secreted protein (Por secretion system target)</fullName>
    </recommendedName>
</protein>
<dbReference type="Proteomes" id="UP000632339">
    <property type="component" value="Unassembled WGS sequence"/>
</dbReference>
<dbReference type="NCBIfam" id="TIGR04183">
    <property type="entry name" value="Por_Secre_tail"/>
    <property type="match status" value="1"/>
</dbReference>
<dbReference type="RefSeq" id="WP_084600031.1">
    <property type="nucleotide sequence ID" value="NZ_BMLI01000004.1"/>
</dbReference>
<comment type="caution">
    <text evidence="1">The sequence shown here is derived from an EMBL/GenBank/DDBJ whole genome shotgun (WGS) entry which is preliminary data.</text>
</comment>
<reference evidence="2" key="1">
    <citation type="journal article" date="2019" name="Int. J. Syst. Evol. Microbiol.">
        <title>The Global Catalogue of Microorganisms (GCM) 10K type strain sequencing project: providing services to taxonomists for standard genome sequencing and annotation.</title>
        <authorList>
            <consortium name="The Broad Institute Genomics Platform"/>
            <consortium name="The Broad Institute Genome Sequencing Center for Infectious Disease"/>
            <person name="Wu L."/>
            <person name="Ma J."/>
        </authorList>
    </citation>
    <scope>NUCLEOTIDE SEQUENCE [LARGE SCALE GENOMIC DNA]</scope>
    <source>
        <strain evidence="2">CGMCC 1.6375</strain>
    </source>
</reference>
<evidence type="ECO:0000313" key="2">
    <source>
        <dbReference type="Proteomes" id="UP000632339"/>
    </source>
</evidence>
<dbReference type="InterPro" id="IPR026444">
    <property type="entry name" value="Secre_tail"/>
</dbReference>
<dbReference type="EMBL" id="BMLI01000004">
    <property type="protein sequence ID" value="GGN13120.1"/>
    <property type="molecule type" value="Genomic_DNA"/>
</dbReference>
<accession>A0ABQ2IIP7</accession>
<keyword evidence="2" id="KW-1185">Reference proteome</keyword>